<name>A0A8S1X6U7_9CILI</name>
<dbReference type="EMBL" id="CAJJDO010000113">
    <property type="protein sequence ID" value="CAD8196645.1"/>
    <property type="molecule type" value="Genomic_DNA"/>
</dbReference>
<dbReference type="PANTHER" id="PTHR12634">
    <property type="entry name" value="SIT4 YEAST -ASSOCIATING PROTEIN-RELATED"/>
    <property type="match status" value="1"/>
</dbReference>
<evidence type="ECO:0000256" key="1">
    <source>
        <dbReference type="ARBA" id="ARBA00006180"/>
    </source>
</evidence>
<dbReference type="GO" id="GO:0019903">
    <property type="term" value="F:protein phosphatase binding"/>
    <property type="evidence" value="ECO:0007669"/>
    <property type="project" value="InterPro"/>
</dbReference>
<comment type="similarity">
    <text evidence="1">Belongs to the SAPS family.</text>
</comment>
<dbReference type="Proteomes" id="UP000689195">
    <property type="component" value="Unassembled WGS sequence"/>
</dbReference>
<dbReference type="PANTHER" id="PTHR12634:SF8">
    <property type="entry name" value="FIERY MOUNTAIN, ISOFORM D"/>
    <property type="match status" value="1"/>
</dbReference>
<proteinExistence type="inferred from homology"/>
<keyword evidence="2" id="KW-0131">Cell cycle</keyword>
<keyword evidence="4" id="KW-1185">Reference proteome</keyword>
<reference evidence="3" key="1">
    <citation type="submission" date="2021-01" db="EMBL/GenBank/DDBJ databases">
        <authorList>
            <consortium name="Genoscope - CEA"/>
            <person name="William W."/>
        </authorList>
    </citation>
    <scope>NUCLEOTIDE SEQUENCE</scope>
</reference>
<protein>
    <submittedName>
        <fullName evidence="3">Uncharacterized protein</fullName>
    </submittedName>
</protein>
<comment type="caution">
    <text evidence="3">The sequence shown here is derived from an EMBL/GenBank/DDBJ whole genome shotgun (WGS) entry which is preliminary data.</text>
</comment>
<sequence length="547" mass="64775">MNFGQFQTFKKSQDLIRILKHNTPALKELLKRDDFLNDLKASAMHTFIEYILKQKDLIEEMIVLLTSNKNQNNYPFIISEIFEHSTLIEHIFAGRQPKLARIERKTTLEQYLSANQDTIDNQEEDQESQSSIKFLPDTTDILGDQDAFYLIQKLFSFLKFSNVNETQIGYFGKALNIISKHYCIEFWNFSKICGSIISDINSHLKFKQIQEFFAKVIIMVHPSKKNFNHHFKQRKKLVQGLFECMLEWEDNLIFLESVSKFLNCIFQFGSHLYEYINEMIDLIIKPVFYFEIAYKSKEPAVNKLYYNSICFLGILNTSLLTQQNVQLYQPMENVLKQMIKLNTQIPSFQQDIQSNLANMQLFLNYQYEKYQYLFGNNNLIIIKSIDVIIRSNNQELIDLLFDYKIFDYLLHQTSLFHLNNQLHNAVLSIFNYLIIQDIQRIINQTQILEYLNTNIVLSKNNSKLGYIGCLKKIGYLLLSYLENFEQYQSLKIQLLEFKHQEDSFLLNINPKDCKEIEPIQLSIDRQIEMLLDQKDNNNNQNQDIYPQ</sequence>
<accession>A0A8S1X6U7</accession>
<dbReference type="OrthoDB" id="299593at2759"/>
<evidence type="ECO:0000313" key="4">
    <source>
        <dbReference type="Proteomes" id="UP000689195"/>
    </source>
</evidence>
<evidence type="ECO:0000256" key="2">
    <source>
        <dbReference type="ARBA" id="ARBA00023306"/>
    </source>
</evidence>
<dbReference type="InterPro" id="IPR007587">
    <property type="entry name" value="SAPS"/>
</dbReference>
<dbReference type="GO" id="GO:0019888">
    <property type="term" value="F:protein phosphatase regulator activity"/>
    <property type="evidence" value="ECO:0007669"/>
    <property type="project" value="TreeGrafter"/>
</dbReference>
<gene>
    <name evidence="3" type="ORF">PPENT_87.1.T1130072</name>
</gene>
<organism evidence="3 4">
    <name type="scientific">Paramecium pentaurelia</name>
    <dbReference type="NCBI Taxonomy" id="43138"/>
    <lineage>
        <taxon>Eukaryota</taxon>
        <taxon>Sar</taxon>
        <taxon>Alveolata</taxon>
        <taxon>Ciliophora</taxon>
        <taxon>Intramacronucleata</taxon>
        <taxon>Oligohymenophorea</taxon>
        <taxon>Peniculida</taxon>
        <taxon>Parameciidae</taxon>
        <taxon>Paramecium</taxon>
    </lineage>
</organism>
<evidence type="ECO:0000313" key="3">
    <source>
        <dbReference type="EMBL" id="CAD8196645.1"/>
    </source>
</evidence>
<dbReference type="AlphaFoldDB" id="A0A8S1X6U7"/>